<dbReference type="Proteomes" id="UP000722125">
    <property type="component" value="Unassembled WGS sequence"/>
</dbReference>
<evidence type="ECO:0000259" key="5">
    <source>
        <dbReference type="Pfam" id="PF17384"/>
    </source>
</evidence>
<sequence length="215" mass="22400">MRGRAAPAGRARARGLVRLGATNGSRTSAPHRRREAVVVVVAPTQRVKDVVEPVVAGLGLVLEEVHVRRAGGRQVVEIAVGQTQDDEAELDLDRVAAVTAAISDALDATDPVPGEYTLEVGTRGADAPLTERRHFVRAVGRSVRVRTQDGTTTTGRLEGLTDDAVVVVPVTPGVKGRPPKVGAPVTIALAAVRDARVEVDLAGLGPDVDDAGQES</sequence>
<dbReference type="Pfam" id="PF02576">
    <property type="entry name" value="RimP_N"/>
    <property type="match status" value="1"/>
</dbReference>
<reference evidence="6 7" key="1">
    <citation type="submission" date="2021-05" db="EMBL/GenBank/DDBJ databases">
        <title>Description of Cellulomonas sp. DKR-3 sp. nov.</title>
        <authorList>
            <person name="Dahal R.H."/>
            <person name="Chaudhary D.K."/>
        </authorList>
    </citation>
    <scope>NUCLEOTIDE SEQUENCE [LARGE SCALE GENOMIC DNA]</scope>
    <source>
        <strain evidence="6 7">DKR-3</strain>
    </source>
</reference>
<evidence type="ECO:0000313" key="7">
    <source>
        <dbReference type="Proteomes" id="UP000722125"/>
    </source>
</evidence>
<dbReference type="SUPFAM" id="SSF75420">
    <property type="entry name" value="YhbC-like, N-terminal domain"/>
    <property type="match status" value="1"/>
</dbReference>
<comment type="caution">
    <text evidence="6">The sequence shown here is derived from an EMBL/GenBank/DDBJ whole genome shotgun (WGS) entry which is preliminary data.</text>
</comment>
<dbReference type="EMBL" id="JAHBOH010000002">
    <property type="protein sequence ID" value="MBT0995743.1"/>
    <property type="molecule type" value="Genomic_DNA"/>
</dbReference>
<dbReference type="PANTHER" id="PTHR33867">
    <property type="entry name" value="RIBOSOME MATURATION FACTOR RIMP"/>
    <property type="match status" value="1"/>
</dbReference>
<name>A0ABS5U2W9_9CELL</name>
<dbReference type="InterPro" id="IPR003728">
    <property type="entry name" value="Ribosome_maturation_RimP"/>
</dbReference>
<dbReference type="InterPro" id="IPR035956">
    <property type="entry name" value="RimP_N_sf"/>
</dbReference>
<evidence type="ECO:0000256" key="3">
    <source>
        <dbReference type="HAMAP-Rule" id="MF_01077"/>
    </source>
</evidence>
<comment type="function">
    <text evidence="3">Required for maturation of 30S ribosomal subunits.</text>
</comment>
<dbReference type="HAMAP" id="MF_01077">
    <property type="entry name" value="RimP"/>
    <property type="match status" value="1"/>
</dbReference>
<organism evidence="6 7">
    <name type="scientific">Cellulomonas fulva</name>
    <dbReference type="NCBI Taxonomy" id="2835530"/>
    <lineage>
        <taxon>Bacteria</taxon>
        <taxon>Bacillati</taxon>
        <taxon>Actinomycetota</taxon>
        <taxon>Actinomycetes</taxon>
        <taxon>Micrococcales</taxon>
        <taxon>Cellulomonadaceae</taxon>
        <taxon>Cellulomonas</taxon>
    </lineage>
</organism>
<feature type="domain" description="Ribosome maturation factor RimP N-terminal" evidence="4">
    <location>
        <begin position="51"/>
        <end position="126"/>
    </location>
</feature>
<accession>A0ABS5U2W9</accession>
<keyword evidence="2 3" id="KW-0690">Ribosome biogenesis</keyword>
<feature type="domain" description="Ribosome maturation factor RimP C-terminal" evidence="5">
    <location>
        <begin position="129"/>
        <end position="200"/>
    </location>
</feature>
<keyword evidence="7" id="KW-1185">Reference proteome</keyword>
<evidence type="ECO:0000313" key="6">
    <source>
        <dbReference type="EMBL" id="MBT0995743.1"/>
    </source>
</evidence>
<dbReference type="PANTHER" id="PTHR33867:SF1">
    <property type="entry name" value="RIBOSOME MATURATION FACTOR RIMP"/>
    <property type="match status" value="1"/>
</dbReference>
<proteinExistence type="inferred from homology"/>
<dbReference type="Gene3D" id="3.30.300.70">
    <property type="entry name" value="RimP-like superfamily, N-terminal"/>
    <property type="match status" value="1"/>
</dbReference>
<gene>
    <name evidence="3" type="primary">rimP</name>
    <name evidence="6" type="ORF">KIN34_15800</name>
</gene>
<dbReference type="InterPro" id="IPR028998">
    <property type="entry name" value="RimP_C"/>
</dbReference>
<evidence type="ECO:0000259" key="4">
    <source>
        <dbReference type="Pfam" id="PF02576"/>
    </source>
</evidence>
<dbReference type="Pfam" id="PF17384">
    <property type="entry name" value="DUF150_C"/>
    <property type="match status" value="1"/>
</dbReference>
<evidence type="ECO:0000256" key="1">
    <source>
        <dbReference type="ARBA" id="ARBA00022490"/>
    </source>
</evidence>
<keyword evidence="1 3" id="KW-0963">Cytoplasm</keyword>
<evidence type="ECO:0000256" key="2">
    <source>
        <dbReference type="ARBA" id="ARBA00022517"/>
    </source>
</evidence>
<protein>
    <recommendedName>
        <fullName evidence="3">Ribosome maturation factor RimP</fullName>
    </recommendedName>
</protein>
<comment type="subcellular location">
    <subcellularLocation>
        <location evidence="3">Cytoplasm</location>
    </subcellularLocation>
</comment>
<dbReference type="InterPro" id="IPR028989">
    <property type="entry name" value="RimP_N"/>
</dbReference>
<comment type="similarity">
    <text evidence="3">Belongs to the RimP family.</text>
</comment>